<accession>A0A062U4K7</accession>
<sequence length="54" mass="5909">MTMLDDADSAAKANDPTHDNADGASHSVPAGKRRPLSRKRKPLCYEIAAELQWT</sequence>
<proteinExistence type="predicted"/>
<evidence type="ECO:0000313" key="3">
    <source>
        <dbReference type="Proteomes" id="UP000027037"/>
    </source>
</evidence>
<evidence type="ECO:0000313" key="2">
    <source>
        <dbReference type="EMBL" id="KCZ53207.1"/>
    </source>
</evidence>
<keyword evidence="3" id="KW-1185">Reference proteome</keyword>
<gene>
    <name evidence="2" type="ORF">HY29_17485</name>
</gene>
<dbReference type="AlphaFoldDB" id="A0A062U4K7"/>
<protein>
    <submittedName>
        <fullName evidence="2">Uncharacterized protein</fullName>
    </submittedName>
</protein>
<dbReference type="PATRIC" id="fig|1280946.3.peg.2779"/>
<reference evidence="2 3" key="1">
    <citation type="journal article" date="2014" name="Antonie Van Leeuwenhoek">
        <title>Hyphomonas beringensis sp. nov. and Hyphomonas chukchiensis sp. nov., isolated from surface seawater of the Bering Sea and Chukchi Sea.</title>
        <authorList>
            <person name="Li C."/>
            <person name="Lai Q."/>
            <person name="Li G."/>
            <person name="Dong C."/>
            <person name="Wang J."/>
            <person name="Liao Y."/>
            <person name="Shao Z."/>
        </authorList>
    </citation>
    <scope>NUCLEOTIDE SEQUENCE [LARGE SCALE GENOMIC DNA]</scope>
    <source>
        <strain evidence="2 3">25B14_1</strain>
    </source>
</reference>
<dbReference type="STRING" id="1280946.HY29_17485"/>
<dbReference type="Proteomes" id="UP000027037">
    <property type="component" value="Unassembled WGS sequence"/>
</dbReference>
<feature type="compositionally biased region" description="Basic residues" evidence="1">
    <location>
        <begin position="31"/>
        <end position="41"/>
    </location>
</feature>
<dbReference type="EMBL" id="AWFF01000058">
    <property type="protein sequence ID" value="KCZ53207.1"/>
    <property type="molecule type" value="Genomic_DNA"/>
</dbReference>
<name>A0A062U4K7_9PROT</name>
<evidence type="ECO:0000256" key="1">
    <source>
        <dbReference type="SAM" id="MobiDB-lite"/>
    </source>
</evidence>
<comment type="caution">
    <text evidence="2">The sequence shown here is derived from an EMBL/GenBank/DDBJ whole genome shotgun (WGS) entry which is preliminary data.</text>
</comment>
<feature type="region of interest" description="Disordered" evidence="1">
    <location>
        <begin position="1"/>
        <end position="41"/>
    </location>
</feature>
<dbReference type="RefSeq" id="WP_155838340.1">
    <property type="nucleotide sequence ID" value="NZ_AWFF01000058.1"/>
</dbReference>
<organism evidence="2 3">
    <name type="scientific">Hyphomonas beringensis</name>
    <dbReference type="NCBI Taxonomy" id="1280946"/>
    <lineage>
        <taxon>Bacteria</taxon>
        <taxon>Pseudomonadati</taxon>
        <taxon>Pseudomonadota</taxon>
        <taxon>Alphaproteobacteria</taxon>
        <taxon>Hyphomonadales</taxon>
        <taxon>Hyphomonadaceae</taxon>
        <taxon>Hyphomonas</taxon>
    </lineage>
</organism>